<dbReference type="Pfam" id="PF13616">
    <property type="entry name" value="Rotamase_3"/>
    <property type="match status" value="1"/>
</dbReference>
<dbReference type="OrthoDB" id="9812372at2"/>
<evidence type="ECO:0000256" key="7">
    <source>
        <dbReference type="ARBA" id="ARBA00023186"/>
    </source>
</evidence>
<comment type="similarity">
    <text evidence="8">Belongs to the PpiD chaperone family.</text>
</comment>
<dbReference type="InterPro" id="IPR046357">
    <property type="entry name" value="PPIase_dom_sf"/>
</dbReference>
<proteinExistence type="inferred from homology"/>
<dbReference type="EMBL" id="CP029186">
    <property type="protein sequence ID" value="AWH84948.1"/>
    <property type="molecule type" value="Genomic_DNA"/>
</dbReference>
<keyword evidence="7" id="KW-0143">Chaperone</keyword>
<reference evidence="15 16" key="1">
    <citation type="submission" date="2018-04" db="EMBL/GenBank/DDBJ databases">
        <title>Genome sequencing of Flavobacterium sp. HYN0059.</title>
        <authorList>
            <person name="Yi H."/>
            <person name="Baek C."/>
        </authorList>
    </citation>
    <scope>NUCLEOTIDE SEQUENCE [LARGE SCALE GENOMIC DNA]</scope>
    <source>
        <strain evidence="15 16">HYN0059</strain>
    </source>
</reference>
<dbReference type="RefSeq" id="WP_108777654.1">
    <property type="nucleotide sequence ID" value="NZ_CP029186.1"/>
</dbReference>
<evidence type="ECO:0000256" key="4">
    <source>
        <dbReference type="ARBA" id="ARBA00022692"/>
    </source>
</evidence>
<dbReference type="KEGG" id="falb:HYN59_07325"/>
<evidence type="ECO:0000256" key="6">
    <source>
        <dbReference type="ARBA" id="ARBA00023136"/>
    </source>
</evidence>
<evidence type="ECO:0000256" key="5">
    <source>
        <dbReference type="ARBA" id="ARBA00022989"/>
    </source>
</evidence>
<keyword evidence="3" id="KW-0997">Cell inner membrane</keyword>
<evidence type="ECO:0000256" key="8">
    <source>
        <dbReference type="ARBA" id="ARBA00038408"/>
    </source>
</evidence>
<evidence type="ECO:0000256" key="9">
    <source>
        <dbReference type="ARBA" id="ARBA00040743"/>
    </source>
</evidence>
<sequence>MAVLSKIRQRSLLLILVIGFCLLAFIIGDIINSGGFGVTKEVGSVDGKDIMAQEFFQKVNEFQTRQQGVTATQAANAVWNQEVDNILFAERFEKTGLRVGKDHVLNMYAQDPSVAQNPQFLNALGKFDKAKFNEFLVNMKTTNPAQYQMIEKNIPLVEDMAKRQLYVTMLKAGFYTTDAEAKAKYKDESDKATFDYVYVPFTTINDDQVKVSDDELVAFMKKNEKKYKSEASREIEYVKFDNKPSVADETEMKININALLAPSVKYNDKTSKNDTLPGFREATDVAEFVNMNSEIPYDSTYVTKDRLPVEHAQQIFGLAKGDVYGPYIDNGYYKLTKMVNRKAGGSVDASHILISFSGSKIPGATRSKEDAKIKADDLLKRVNTNPSAFAQLAKDNTDDPGSKENGGEYKGIVPNQMVKPFNDFIFNNPVGKTGVVETEFGYHVMKINAKNDAVQVATIAQKIQPSEKTSDDLFTKASKMEMDAKDKPFDKLAKDLGLTIVPVNKLLANDENVQGIGNNRDIVKWAFSKDVKVGDVKKFDLPMAQGHVVARLKAVNEKGLLPIEEAKMVVLPIIRNEKKAELIKKKMSGTTLEAVAQKTGSSVATATDVTLAAPMIMNVGAEPKVVGKAFALAAGKTSGLITGQGGVFMIRTKSVVAAPALPNYTAYSTRMKAESRASVPNRISGALKDKADIEDKRSEFN</sequence>
<evidence type="ECO:0000256" key="1">
    <source>
        <dbReference type="ARBA" id="ARBA00004382"/>
    </source>
</evidence>
<protein>
    <recommendedName>
        <fullName evidence="9">Periplasmic chaperone PpiD</fullName>
    </recommendedName>
    <alternativeName>
        <fullName evidence="10">Periplasmic folding chaperone</fullName>
    </alternativeName>
</protein>
<comment type="subcellular location">
    <subcellularLocation>
        <location evidence="1">Cell inner membrane</location>
        <topology evidence="1">Single-pass type II membrane protein</topology>
        <orientation evidence="1">Periplasmic side</orientation>
    </subcellularLocation>
</comment>
<dbReference type="Gene3D" id="3.10.50.40">
    <property type="match status" value="1"/>
</dbReference>
<feature type="domain" description="PpiC" evidence="14">
    <location>
        <begin position="344"/>
        <end position="449"/>
    </location>
</feature>
<evidence type="ECO:0000259" key="14">
    <source>
        <dbReference type="PROSITE" id="PS50198"/>
    </source>
</evidence>
<evidence type="ECO:0000256" key="11">
    <source>
        <dbReference type="PROSITE-ProRule" id="PRU00278"/>
    </source>
</evidence>
<keyword evidence="11 15" id="KW-0413">Isomerase</keyword>
<evidence type="ECO:0000256" key="2">
    <source>
        <dbReference type="ARBA" id="ARBA00022475"/>
    </source>
</evidence>
<keyword evidence="16" id="KW-1185">Reference proteome</keyword>
<keyword evidence="6 13" id="KW-0472">Membrane</keyword>
<dbReference type="GO" id="GO:0003755">
    <property type="term" value="F:peptidyl-prolyl cis-trans isomerase activity"/>
    <property type="evidence" value="ECO:0007669"/>
    <property type="project" value="UniProtKB-KW"/>
</dbReference>
<dbReference type="PANTHER" id="PTHR47529:SF1">
    <property type="entry name" value="PERIPLASMIC CHAPERONE PPID"/>
    <property type="match status" value="1"/>
</dbReference>
<dbReference type="Pfam" id="PF13623">
    <property type="entry name" value="SurA_N_2"/>
    <property type="match status" value="1"/>
</dbReference>
<dbReference type="PROSITE" id="PS50198">
    <property type="entry name" value="PPIC_PPIASE_2"/>
    <property type="match status" value="1"/>
</dbReference>
<dbReference type="AlphaFoldDB" id="A0A2S1QX18"/>
<keyword evidence="4 13" id="KW-0812">Transmembrane</keyword>
<keyword evidence="11" id="KW-0697">Rotamase</keyword>
<evidence type="ECO:0000256" key="12">
    <source>
        <dbReference type="SAM" id="MobiDB-lite"/>
    </source>
</evidence>
<dbReference type="InterPro" id="IPR000297">
    <property type="entry name" value="PPIase_PpiC"/>
</dbReference>
<keyword evidence="5 13" id="KW-1133">Transmembrane helix</keyword>
<evidence type="ECO:0000256" key="13">
    <source>
        <dbReference type="SAM" id="Phobius"/>
    </source>
</evidence>
<organism evidence="15 16">
    <name type="scientific">Flavobacterium album</name>
    <dbReference type="NCBI Taxonomy" id="2175091"/>
    <lineage>
        <taxon>Bacteria</taxon>
        <taxon>Pseudomonadati</taxon>
        <taxon>Bacteroidota</taxon>
        <taxon>Flavobacteriia</taxon>
        <taxon>Flavobacteriales</taxon>
        <taxon>Flavobacteriaceae</taxon>
        <taxon>Flavobacterium</taxon>
    </lineage>
</organism>
<dbReference type="GO" id="GO:0005886">
    <property type="term" value="C:plasma membrane"/>
    <property type="evidence" value="ECO:0007669"/>
    <property type="project" value="UniProtKB-SubCell"/>
</dbReference>
<evidence type="ECO:0000256" key="3">
    <source>
        <dbReference type="ARBA" id="ARBA00022519"/>
    </source>
</evidence>
<dbReference type="PANTHER" id="PTHR47529">
    <property type="entry name" value="PEPTIDYL-PROLYL CIS-TRANS ISOMERASE D"/>
    <property type="match status" value="1"/>
</dbReference>
<dbReference type="InterPro" id="IPR052029">
    <property type="entry name" value="PpiD_chaperone"/>
</dbReference>
<gene>
    <name evidence="15" type="ORF">HYN59_07325</name>
</gene>
<evidence type="ECO:0000313" key="15">
    <source>
        <dbReference type="EMBL" id="AWH84948.1"/>
    </source>
</evidence>
<name>A0A2S1QX18_9FLAO</name>
<dbReference type="Proteomes" id="UP000244929">
    <property type="component" value="Chromosome"/>
</dbReference>
<dbReference type="SUPFAM" id="SSF109998">
    <property type="entry name" value="Triger factor/SurA peptide-binding domain-like"/>
    <property type="match status" value="1"/>
</dbReference>
<keyword evidence="2" id="KW-1003">Cell membrane</keyword>
<feature type="transmembrane region" description="Helical" evidence="13">
    <location>
        <begin position="12"/>
        <end position="31"/>
    </location>
</feature>
<dbReference type="InterPro" id="IPR027304">
    <property type="entry name" value="Trigger_fact/SurA_dom_sf"/>
</dbReference>
<evidence type="ECO:0000256" key="10">
    <source>
        <dbReference type="ARBA" id="ARBA00042775"/>
    </source>
</evidence>
<evidence type="ECO:0000313" key="16">
    <source>
        <dbReference type="Proteomes" id="UP000244929"/>
    </source>
</evidence>
<feature type="region of interest" description="Disordered" evidence="12">
    <location>
        <begin position="675"/>
        <end position="701"/>
    </location>
</feature>
<feature type="compositionally biased region" description="Basic and acidic residues" evidence="12">
    <location>
        <begin position="687"/>
        <end position="701"/>
    </location>
</feature>
<dbReference type="SUPFAM" id="SSF54534">
    <property type="entry name" value="FKBP-like"/>
    <property type="match status" value="1"/>
</dbReference>
<accession>A0A2S1QX18</accession>